<proteinExistence type="predicted"/>
<reference evidence="3 4" key="1">
    <citation type="submission" date="2019-04" db="EMBL/GenBank/DDBJ databases">
        <authorList>
            <person name="Grouzdev D.S."/>
            <person name="Nazina T.N."/>
        </authorList>
    </citation>
    <scope>NUCLEOTIDE SEQUENCE [LARGE SCALE GENOMIC DNA]</scope>
    <source>
        <strain evidence="3 4">SHC 3-19</strain>
    </source>
</reference>
<keyword evidence="2" id="KW-0732">Signal</keyword>
<dbReference type="InterPro" id="IPR021455">
    <property type="entry name" value="DUF3106"/>
</dbReference>
<accession>A0A5R9PBY8</accession>
<sequence>MHRHFAPLFLLAMLALAPITALAQDTKTDAMPAWDQLTPAQRELLIAPVRDRWNREPEKRERFMAYAERWKAMPQPQRERARHGMQRWEGMTPEAREQARAVFHVVRGLDKHARGEFMEKWRQMTPQQRTDWVKTHPAPERRDGD</sequence>
<gene>
    <name evidence="3" type="ORF">E5S66_10955</name>
</gene>
<comment type="caution">
    <text evidence="3">The sequence shown here is derived from an EMBL/GenBank/DDBJ whole genome shotgun (WGS) entry which is preliminary data.</text>
</comment>
<dbReference type="AlphaFoldDB" id="A0A5R9PBY8"/>
<dbReference type="Proteomes" id="UP000308508">
    <property type="component" value="Unassembled WGS sequence"/>
</dbReference>
<evidence type="ECO:0000256" key="2">
    <source>
        <dbReference type="SAM" id="SignalP"/>
    </source>
</evidence>
<dbReference type="RefSeq" id="WP_138349239.1">
    <property type="nucleotide sequence ID" value="NZ_SROY01000005.1"/>
</dbReference>
<evidence type="ECO:0000313" key="3">
    <source>
        <dbReference type="EMBL" id="TLX21039.1"/>
    </source>
</evidence>
<dbReference type="STRING" id="1123377.GCA_000423885_00537"/>
<organism evidence="3 4">
    <name type="scientific">Thermomonas fusca</name>
    <dbReference type="NCBI Taxonomy" id="215690"/>
    <lineage>
        <taxon>Bacteria</taxon>
        <taxon>Pseudomonadati</taxon>
        <taxon>Pseudomonadota</taxon>
        <taxon>Gammaproteobacteria</taxon>
        <taxon>Lysobacterales</taxon>
        <taxon>Lysobacteraceae</taxon>
        <taxon>Thermomonas</taxon>
    </lineage>
</organism>
<evidence type="ECO:0000256" key="1">
    <source>
        <dbReference type="SAM" id="MobiDB-lite"/>
    </source>
</evidence>
<feature type="region of interest" description="Disordered" evidence="1">
    <location>
        <begin position="122"/>
        <end position="145"/>
    </location>
</feature>
<feature type="chain" id="PRO_5024467629" evidence="2">
    <location>
        <begin position="24"/>
        <end position="145"/>
    </location>
</feature>
<dbReference type="EMBL" id="SROY01000005">
    <property type="protein sequence ID" value="TLX21039.1"/>
    <property type="molecule type" value="Genomic_DNA"/>
</dbReference>
<keyword evidence="4" id="KW-1185">Reference proteome</keyword>
<protein>
    <submittedName>
        <fullName evidence="3">DUF3106 domain-containing protein</fullName>
    </submittedName>
</protein>
<evidence type="ECO:0000313" key="4">
    <source>
        <dbReference type="Proteomes" id="UP000308508"/>
    </source>
</evidence>
<feature type="signal peptide" evidence="2">
    <location>
        <begin position="1"/>
        <end position="23"/>
    </location>
</feature>
<name>A0A5R9PBY8_9GAMM</name>
<feature type="compositionally biased region" description="Basic and acidic residues" evidence="1">
    <location>
        <begin position="131"/>
        <end position="145"/>
    </location>
</feature>
<dbReference type="Pfam" id="PF11304">
    <property type="entry name" value="DUF3106"/>
    <property type="match status" value="1"/>
</dbReference>